<comment type="caution">
    <text evidence="2">The sequence shown here is derived from an EMBL/GenBank/DDBJ whole genome shotgun (WGS) entry which is preliminary data.</text>
</comment>
<reference evidence="2" key="1">
    <citation type="submission" date="2020-11" db="EMBL/GenBank/DDBJ databases">
        <authorList>
            <consortium name="DOE Joint Genome Institute"/>
            <person name="Ahrendt S."/>
            <person name="Riley R."/>
            <person name="Andreopoulos W."/>
            <person name="Labutti K."/>
            <person name="Pangilinan J."/>
            <person name="Ruiz-Duenas F.J."/>
            <person name="Barrasa J.M."/>
            <person name="Sanchez-Garcia M."/>
            <person name="Camarero S."/>
            <person name="Miyauchi S."/>
            <person name="Serrano A."/>
            <person name="Linde D."/>
            <person name="Babiker R."/>
            <person name="Drula E."/>
            <person name="Ayuso-Fernandez I."/>
            <person name="Pacheco R."/>
            <person name="Padilla G."/>
            <person name="Ferreira P."/>
            <person name="Barriuso J."/>
            <person name="Kellner H."/>
            <person name="Castanera R."/>
            <person name="Alfaro M."/>
            <person name="Ramirez L."/>
            <person name="Pisabarro A.G."/>
            <person name="Kuo A."/>
            <person name="Tritt A."/>
            <person name="Lipzen A."/>
            <person name="He G."/>
            <person name="Yan M."/>
            <person name="Ng V."/>
            <person name="Cullen D."/>
            <person name="Martin F."/>
            <person name="Rosso M.-N."/>
            <person name="Henrissat B."/>
            <person name="Hibbett D."/>
            <person name="Martinez A.T."/>
            <person name="Grigoriev I.V."/>
        </authorList>
    </citation>
    <scope>NUCLEOTIDE SEQUENCE</scope>
    <source>
        <strain evidence="2">MF-IS2</strain>
    </source>
</reference>
<evidence type="ECO:0000313" key="2">
    <source>
        <dbReference type="EMBL" id="KAF9445342.1"/>
    </source>
</evidence>
<protein>
    <submittedName>
        <fullName evidence="2">Uncharacterized protein</fullName>
    </submittedName>
</protein>
<dbReference type="OrthoDB" id="2537432at2759"/>
<proteinExistence type="predicted"/>
<dbReference type="AlphaFoldDB" id="A0A9P6BZF5"/>
<dbReference type="InterPro" id="IPR053203">
    <property type="entry name" value="Cisplatin_resist-associated"/>
</dbReference>
<gene>
    <name evidence="2" type="ORF">P691DRAFT_805755</name>
</gene>
<dbReference type="Pfam" id="PF12223">
    <property type="entry name" value="DUF3602"/>
    <property type="match status" value="2"/>
</dbReference>
<name>A0A9P6BZF5_9AGAR</name>
<evidence type="ECO:0000313" key="3">
    <source>
        <dbReference type="Proteomes" id="UP000807342"/>
    </source>
</evidence>
<dbReference type="PANTHER" id="PTHR34693">
    <property type="entry name" value="PROTEIN PAR32"/>
    <property type="match status" value="1"/>
</dbReference>
<accession>A0A9P6BZF5</accession>
<dbReference type="PANTHER" id="PTHR34693:SF1">
    <property type="entry name" value="PROTEIN PAR32"/>
    <property type="match status" value="1"/>
</dbReference>
<dbReference type="Proteomes" id="UP000807342">
    <property type="component" value="Unassembled WGS sequence"/>
</dbReference>
<sequence length="110" mass="11544">MSTPVERSQSRGRDAFSTGRGGLGNIRQTSLSRTRAESGDPDNSSAVRGREPAPNPTKIYSTGRGGAGNIRSPSRDPSKPPAPAPIDASEQEIIRTHIAASQDVPVSVHV</sequence>
<dbReference type="EMBL" id="MU151307">
    <property type="protein sequence ID" value="KAF9445342.1"/>
    <property type="molecule type" value="Genomic_DNA"/>
</dbReference>
<organism evidence="2 3">
    <name type="scientific">Macrolepiota fuliginosa MF-IS2</name>
    <dbReference type="NCBI Taxonomy" id="1400762"/>
    <lineage>
        <taxon>Eukaryota</taxon>
        <taxon>Fungi</taxon>
        <taxon>Dikarya</taxon>
        <taxon>Basidiomycota</taxon>
        <taxon>Agaricomycotina</taxon>
        <taxon>Agaricomycetes</taxon>
        <taxon>Agaricomycetidae</taxon>
        <taxon>Agaricales</taxon>
        <taxon>Agaricineae</taxon>
        <taxon>Agaricaceae</taxon>
        <taxon>Macrolepiota</taxon>
    </lineage>
</organism>
<feature type="region of interest" description="Disordered" evidence="1">
    <location>
        <begin position="1"/>
        <end position="92"/>
    </location>
</feature>
<dbReference type="InterPro" id="IPR022024">
    <property type="entry name" value="DUF3602"/>
</dbReference>
<keyword evidence="3" id="KW-1185">Reference proteome</keyword>
<evidence type="ECO:0000256" key="1">
    <source>
        <dbReference type="SAM" id="MobiDB-lite"/>
    </source>
</evidence>